<feature type="compositionally biased region" description="Polar residues" evidence="1">
    <location>
        <begin position="194"/>
        <end position="209"/>
    </location>
</feature>
<accession>U1I0S4</accession>
<organism evidence="2 3">
    <name type="scientific">Endocarpon pusillum (strain Z07020 / HMAS-L-300199)</name>
    <name type="common">Lichen-forming fungus</name>
    <dbReference type="NCBI Taxonomy" id="1263415"/>
    <lineage>
        <taxon>Eukaryota</taxon>
        <taxon>Fungi</taxon>
        <taxon>Dikarya</taxon>
        <taxon>Ascomycota</taxon>
        <taxon>Pezizomycotina</taxon>
        <taxon>Eurotiomycetes</taxon>
        <taxon>Chaetothyriomycetidae</taxon>
        <taxon>Verrucariales</taxon>
        <taxon>Verrucariaceae</taxon>
        <taxon>Endocarpon</taxon>
    </lineage>
</organism>
<proteinExistence type="predicted"/>
<feature type="compositionally biased region" description="Polar residues" evidence="1">
    <location>
        <begin position="77"/>
        <end position="86"/>
    </location>
</feature>
<dbReference type="InterPro" id="IPR022025">
    <property type="entry name" value="Amidoligase_2"/>
</dbReference>
<feature type="region of interest" description="Disordered" evidence="1">
    <location>
        <begin position="1"/>
        <end position="224"/>
    </location>
</feature>
<evidence type="ECO:0000313" key="3">
    <source>
        <dbReference type="Proteomes" id="UP000019373"/>
    </source>
</evidence>
<sequence length="593" mass="65330">MGLRLLYSTQNRSSEDPSNSASASLAPRTGSQDRQASQQSSRSLHGAAVSPTSTEQNASASSTSAIEVKTVRRARASIQNRQQVSAAGSPGPRPGRLATASRKDYTEASSGDSASDTSQNGSSSASGREDHLHSSSSDPSAATDEMSPSAIRPRRSLLHPPSDISAAKKLYPTRPWSERRTTSRESSSPIFQPGPSQEQRVIQPSTNFKGSIPSGRSKPRSASSLLQYASWPRQTIPPGIGRIVDRDGAASSKGNPQDDSVAAVGDQFFPPPINGQVLLPGFDKLELRDDARSPAGKIGIGIEVEFLLKALDPEDRRSTLGEFTDTIARGIEMLTPLFVAFPRSPWRSHVQATWKYLQQHYEITDNKNCGTHVHISVEGGYSLEDVKRVASASIHFDTAFEALVPEARRGRCEFARSMWIDARKFAAKGRSRAEAILMINGVTDFHAFSSLVQPYTLRGYSWNFRSILKYYTIEFRKPPASKNADEALGWAELAMSFVQTSIRYGSPERLRLIPPTVGGLRWFLRQNHIARSNEPERLDQIWAGKDPNAFVEGIPLEHVECSEGMGKIARMIERDRQDILKQIHSTQEPYWPE</sequence>
<keyword evidence="3" id="KW-1185">Reference proteome</keyword>
<gene>
    <name evidence="2" type="ORF">EPUS_08000</name>
</gene>
<name>U1I0S4_ENDPU</name>
<evidence type="ECO:0000313" key="2">
    <source>
        <dbReference type="EMBL" id="ERF76820.1"/>
    </source>
</evidence>
<dbReference type="eggNOG" id="ENOG502SUNA">
    <property type="taxonomic scope" value="Eukaryota"/>
</dbReference>
<dbReference type="Pfam" id="PF12224">
    <property type="entry name" value="Amidoligase_2"/>
    <property type="match status" value="1"/>
</dbReference>
<dbReference type="PANTHER" id="PTHR36847">
    <property type="entry name" value="AMIDOLIGASE ENZYME"/>
    <property type="match status" value="1"/>
</dbReference>
<feature type="compositionally biased region" description="Polar residues" evidence="1">
    <location>
        <begin position="107"/>
        <end position="126"/>
    </location>
</feature>
<dbReference type="RefSeq" id="XP_007785856.1">
    <property type="nucleotide sequence ID" value="XM_007787666.1"/>
</dbReference>
<dbReference type="Proteomes" id="UP000019373">
    <property type="component" value="Unassembled WGS sequence"/>
</dbReference>
<dbReference type="HOGENOM" id="CLU_460057_0_0_1"/>
<evidence type="ECO:0000256" key="1">
    <source>
        <dbReference type="SAM" id="MobiDB-lite"/>
    </source>
</evidence>
<dbReference type="AlphaFoldDB" id="U1I0S4"/>
<dbReference type="OrthoDB" id="5291055at2759"/>
<protein>
    <recommendedName>
        <fullName evidence="4">Amidoligase enzyme</fullName>
    </recommendedName>
</protein>
<feature type="compositionally biased region" description="Polar residues" evidence="1">
    <location>
        <begin position="50"/>
        <end position="65"/>
    </location>
</feature>
<dbReference type="EMBL" id="KE720699">
    <property type="protein sequence ID" value="ERF76820.1"/>
    <property type="molecule type" value="Genomic_DNA"/>
</dbReference>
<dbReference type="PANTHER" id="PTHR36847:SF1">
    <property type="entry name" value="AMIDOLIGASE ENZYME"/>
    <property type="match status" value="1"/>
</dbReference>
<feature type="region of interest" description="Disordered" evidence="1">
    <location>
        <begin position="237"/>
        <end position="259"/>
    </location>
</feature>
<dbReference type="GeneID" id="19242878"/>
<feature type="compositionally biased region" description="Low complexity" evidence="1">
    <location>
        <begin position="32"/>
        <end position="43"/>
    </location>
</feature>
<reference evidence="3" key="1">
    <citation type="journal article" date="2014" name="BMC Genomics">
        <title>Genome characteristics reveal the impact of lichenization on lichen-forming fungus Endocarpon pusillum Hedwig (Verrucariales, Ascomycota).</title>
        <authorList>
            <person name="Wang Y.-Y."/>
            <person name="Liu B."/>
            <person name="Zhang X.-Y."/>
            <person name="Zhou Q.-M."/>
            <person name="Zhang T."/>
            <person name="Li H."/>
            <person name="Yu Y.-F."/>
            <person name="Zhang X.-L."/>
            <person name="Hao X.-Y."/>
            <person name="Wang M."/>
            <person name="Wang L."/>
            <person name="Wei J.-C."/>
        </authorList>
    </citation>
    <scope>NUCLEOTIDE SEQUENCE [LARGE SCALE GENOMIC DNA]</scope>
    <source>
        <strain evidence="3">Z07020 / HMAS-L-300199</strain>
    </source>
</reference>
<evidence type="ECO:0008006" key="4">
    <source>
        <dbReference type="Google" id="ProtNLM"/>
    </source>
</evidence>